<evidence type="ECO:0000256" key="3">
    <source>
        <dbReference type="ARBA" id="ARBA00023125"/>
    </source>
</evidence>
<dbReference type="InterPro" id="IPR000055">
    <property type="entry name" value="Restrct_endonuc_typeI_TRD"/>
</dbReference>
<dbReference type="InterPro" id="IPR052021">
    <property type="entry name" value="Type-I_RS_S_subunit"/>
</dbReference>
<dbReference type="PANTHER" id="PTHR30408">
    <property type="entry name" value="TYPE-1 RESTRICTION ENZYME ECOKI SPECIFICITY PROTEIN"/>
    <property type="match status" value="1"/>
</dbReference>
<gene>
    <name evidence="5" type="ORF">IQ235_13415</name>
</gene>
<reference evidence="5" key="1">
    <citation type="submission" date="2020-10" db="EMBL/GenBank/DDBJ databases">
        <authorList>
            <person name="Castelo-Branco R."/>
            <person name="Eusebio N."/>
            <person name="Adriana R."/>
            <person name="Vieira A."/>
            <person name="Brugerolle De Fraissinette N."/>
            <person name="Rezende De Castro R."/>
            <person name="Schneider M.P."/>
            <person name="Vasconcelos V."/>
            <person name="Leao P.N."/>
        </authorList>
    </citation>
    <scope>NUCLEOTIDE SEQUENCE</scope>
    <source>
        <strain evidence="5">LEGE 11467</strain>
    </source>
</reference>
<keyword evidence="5" id="KW-0378">Hydrolase</keyword>
<evidence type="ECO:0000256" key="2">
    <source>
        <dbReference type="ARBA" id="ARBA00022747"/>
    </source>
</evidence>
<dbReference type="Pfam" id="PF01420">
    <property type="entry name" value="Methylase_S"/>
    <property type="match status" value="1"/>
</dbReference>
<dbReference type="PANTHER" id="PTHR30408:SF13">
    <property type="entry name" value="TYPE I RESTRICTION ENZYME HINDI SPECIFICITY SUBUNIT"/>
    <property type="match status" value="1"/>
</dbReference>
<evidence type="ECO:0000313" key="6">
    <source>
        <dbReference type="Proteomes" id="UP000621799"/>
    </source>
</evidence>
<dbReference type="InterPro" id="IPR044946">
    <property type="entry name" value="Restrct_endonuc_typeI_TRD_sf"/>
</dbReference>
<organism evidence="5 6">
    <name type="scientific">Zarconia navalis LEGE 11467</name>
    <dbReference type="NCBI Taxonomy" id="1828826"/>
    <lineage>
        <taxon>Bacteria</taxon>
        <taxon>Bacillati</taxon>
        <taxon>Cyanobacteriota</taxon>
        <taxon>Cyanophyceae</taxon>
        <taxon>Oscillatoriophycideae</taxon>
        <taxon>Oscillatoriales</taxon>
        <taxon>Oscillatoriales incertae sedis</taxon>
        <taxon>Zarconia</taxon>
        <taxon>Zarconia navalis</taxon>
    </lineage>
</organism>
<dbReference type="GO" id="GO:0004519">
    <property type="term" value="F:endonuclease activity"/>
    <property type="evidence" value="ECO:0007669"/>
    <property type="project" value="UniProtKB-KW"/>
</dbReference>
<dbReference type="GO" id="GO:0003677">
    <property type="term" value="F:DNA binding"/>
    <property type="evidence" value="ECO:0007669"/>
    <property type="project" value="UniProtKB-KW"/>
</dbReference>
<keyword evidence="3" id="KW-0238">DNA-binding</keyword>
<keyword evidence="6" id="KW-1185">Reference proteome</keyword>
<proteinExistence type="inferred from homology"/>
<keyword evidence="5" id="KW-0255">Endonuclease</keyword>
<keyword evidence="5" id="KW-0540">Nuclease</keyword>
<evidence type="ECO:0000256" key="1">
    <source>
        <dbReference type="ARBA" id="ARBA00010923"/>
    </source>
</evidence>
<comment type="caution">
    <text evidence="5">The sequence shown here is derived from an EMBL/GenBank/DDBJ whole genome shotgun (WGS) entry which is preliminary data.</text>
</comment>
<accession>A0A928VWU9</accession>
<protein>
    <submittedName>
        <fullName evidence="5">Restriction endonuclease subunit S</fullName>
    </submittedName>
</protein>
<evidence type="ECO:0000313" key="5">
    <source>
        <dbReference type="EMBL" id="MBE9041779.1"/>
    </source>
</evidence>
<dbReference type="SUPFAM" id="SSF116734">
    <property type="entry name" value="DNA methylase specificity domain"/>
    <property type="match status" value="2"/>
</dbReference>
<dbReference type="RefSeq" id="WP_264321974.1">
    <property type="nucleotide sequence ID" value="NZ_JADEXN010000245.1"/>
</dbReference>
<evidence type="ECO:0000259" key="4">
    <source>
        <dbReference type="Pfam" id="PF01420"/>
    </source>
</evidence>
<feature type="domain" description="Type I restriction modification DNA specificity" evidence="4">
    <location>
        <begin position="36"/>
        <end position="179"/>
    </location>
</feature>
<dbReference type="GO" id="GO:0009307">
    <property type="term" value="P:DNA restriction-modification system"/>
    <property type="evidence" value="ECO:0007669"/>
    <property type="project" value="UniProtKB-KW"/>
</dbReference>
<dbReference type="Proteomes" id="UP000621799">
    <property type="component" value="Unassembled WGS sequence"/>
</dbReference>
<comment type="similarity">
    <text evidence="1">Belongs to the type-I restriction system S methylase family.</text>
</comment>
<dbReference type="Gene3D" id="3.90.220.20">
    <property type="entry name" value="DNA methylase specificity domains"/>
    <property type="match status" value="2"/>
</dbReference>
<keyword evidence="2" id="KW-0680">Restriction system</keyword>
<dbReference type="CDD" id="cd17260">
    <property type="entry name" value="RMtype1_S_EcoEI-TRD1-CR1_like"/>
    <property type="match status" value="1"/>
</dbReference>
<dbReference type="CDD" id="cd17246">
    <property type="entry name" value="RMtype1_S_SonII-TRD2-CR2_like"/>
    <property type="match status" value="1"/>
</dbReference>
<name>A0A928VWU9_9CYAN</name>
<dbReference type="EMBL" id="JADEXN010000245">
    <property type="protein sequence ID" value="MBE9041779.1"/>
    <property type="molecule type" value="Genomic_DNA"/>
</dbReference>
<dbReference type="AlphaFoldDB" id="A0A928VWU9"/>
<sequence length="432" mass="48632">MKSREILDNLCEAIVDCEHKTAPIQSWGIPSIRTTNIKNGRIDFQNANRVSEETYQKWTARLEPKQGDLILAREAPVGEVGIIPPNQKACLGQRTVLIRPDNSQLNSHYLLYLLLAPEMRHEMLCRAEGSTVSHLNMSDIRGLLIPSLPPLPEQKAIARILGTLDDKIELNQKMNQTLEAMARAIFKSWFVDFDPVTAKMVGRQPTGMDAATAALFPDSFQDSPLGLIPKGWEVKPLPEVIEVNPTRRLSKGQVAPYLEMKSMPTQGHRSDTWINRPFASGTKFINGDTLMARITPCLENGKTAFVDFLEDGQVGWGSTEYLIFRPKHPLPLEFGYYLSRSDELKMFAIQNMTGSSGRQRTPANSFWQYLMPIPPTEITTKYGNLVKTYMKKITGNSNQSRTLSTLRDSLLPRLMSGKIRVAEAERQIEKAM</sequence>